<evidence type="ECO:0000313" key="1">
    <source>
        <dbReference type="EMBL" id="KAK7110831.1"/>
    </source>
</evidence>
<dbReference type="Proteomes" id="UP001374579">
    <property type="component" value="Unassembled WGS sequence"/>
</dbReference>
<reference evidence="1 2" key="1">
    <citation type="submission" date="2024-02" db="EMBL/GenBank/DDBJ databases">
        <title>Chromosome-scale genome assembly of the rough periwinkle Littorina saxatilis.</title>
        <authorList>
            <person name="De Jode A."/>
            <person name="Faria R."/>
            <person name="Formenti G."/>
            <person name="Sims Y."/>
            <person name="Smith T.P."/>
            <person name="Tracey A."/>
            <person name="Wood J.M.D."/>
            <person name="Zagrodzka Z.B."/>
            <person name="Johannesson K."/>
            <person name="Butlin R.K."/>
            <person name="Leder E.H."/>
        </authorList>
    </citation>
    <scope>NUCLEOTIDE SEQUENCE [LARGE SCALE GENOMIC DNA]</scope>
    <source>
        <strain evidence="1">Snail1</strain>
        <tissue evidence="1">Muscle</tissue>
    </source>
</reference>
<sequence length="68" mass="7551">MSCVRLFPTLSAILLPHNSQGPHETHTGGSFSLPTLCMPVKSVQKRHNHSLNHSFGNYRFGAKPHQKS</sequence>
<organism evidence="1 2">
    <name type="scientific">Littorina saxatilis</name>
    <dbReference type="NCBI Taxonomy" id="31220"/>
    <lineage>
        <taxon>Eukaryota</taxon>
        <taxon>Metazoa</taxon>
        <taxon>Spiralia</taxon>
        <taxon>Lophotrochozoa</taxon>
        <taxon>Mollusca</taxon>
        <taxon>Gastropoda</taxon>
        <taxon>Caenogastropoda</taxon>
        <taxon>Littorinimorpha</taxon>
        <taxon>Littorinoidea</taxon>
        <taxon>Littorinidae</taxon>
        <taxon>Littorina</taxon>
    </lineage>
</organism>
<protein>
    <submittedName>
        <fullName evidence="1">Uncharacterized protein</fullName>
    </submittedName>
</protein>
<keyword evidence="2" id="KW-1185">Reference proteome</keyword>
<accession>A0AAN9BQR2</accession>
<name>A0AAN9BQR2_9CAEN</name>
<dbReference type="AlphaFoldDB" id="A0AAN9BQR2"/>
<dbReference type="EMBL" id="JBAMIC010000003">
    <property type="protein sequence ID" value="KAK7110831.1"/>
    <property type="molecule type" value="Genomic_DNA"/>
</dbReference>
<comment type="caution">
    <text evidence="1">The sequence shown here is derived from an EMBL/GenBank/DDBJ whole genome shotgun (WGS) entry which is preliminary data.</text>
</comment>
<gene>
    <name evidence="1" type="ORF">V1264_014643</name>
</gene>
<proteinExistence type="predicted"/>
<evidence type="ECO:0000313" key="2">
    <source>
        <dbReference type="Proteomes" id="UP001374579"/>
    </source>
</evidence>